<comment type="caution">
    <text evidence="1">The sequence shown here is derived from an EMBL/GenBank/DDBJ whole genome shotgun (WGS) entry which is preliminary data.</text>
</comment>
<dbReference type="Proteomes" id="UP000807025">
    <property type="component" value="Unassembled WGS sequence"/>
</dbReference>
<dbReference type="InterPro" id="IPR015915">
    <property type="entry name" value="Kelch-typ_b-propeller"/>
</dbReference>
<dbReference type="AlphaFoldDB" id="A0A9P6A0T7"/>
<accession>A0A9P6A0T7</accession>
<organism evidence="1 2">
    <name type="scientific">Pleurotus eryngii</name>
    <name type="common">Boletus of the steppes</name>
    <dbReference type="NCBI Taxonomy" id="5323"/>
    <lineage>
        <taxon>Eukaryota</taxon>
        <taxon>Fungi</taxon>
        <taxon>Dikarya</taxon>
        <taxon>Basidiomycota</taxon>
        <taxon>Agaricomycotina</taxon>
        <taxon>Agaricomycetes</taxon>
        <taxon>Agaricomycetidae</taxon>
        <taxon>Agaricales</taxon>
        <taxon>Pleurotineae</taxon>
        <taxon>Pleurotaceae</taxon>
        <taxon>Pleurotus</taxon>
    </lineage>
</organism>
<keyword evidence="2" id="KW-1185">Reference proteome</keyword>
<protein>
    <submittedName>
        <fullName evidence="1">Uncharacterized protein</fullName>
    </submittedName>
</protein>
<dbReference type="EMBL" id="MU154564">
    <property type="protein sequence ID" value="KAF9495211.1"/>
    <property type="molecule type" value="Genomic_DNA"/>
</dbReference>
<dbReference type="Gene3D" id="2.120.10.80">
    <property type="entry name" value="Kelch-type beta propeller"/>
    <property type="match status" value="1"/>
</dbReference>
<proteinExistence type="predicted"/>
<gene>
    <name evidence="1" type="ORF">BDN71DRAFT_1447854</name>
</gene>
<evidence type="ECO:0000313" key="2">
    <source>
        <dbReference type="Proteomes" id="UP000807025"/>
    </source>
</evidence>
<reference evidence="1" key="1">
    <citation type="submission" date="2020-11" db="EMBL/GenBank/DDBJ databases">
        <authorList>
            <consortium name="DOE Joint Genome Institute"/>
            <person name="Ahrendt S."/>
            <person name="Riley R."/>
            <person name="Andreopoulos W."/>
            <person name="Labutti K."/>
            <person name="Pangilinan J."/>
            <person name="Ruiz-Duenas F.J."/>
            <person name="Barrasa J.M."/>
            <person name="Sanchez-Garcia M."/>
            <person name="Camarero S."/>
            <person name="Miyauchi S."/>
            <person name="Serrano A."/>
            <person name="Linde D."/>
            <person name="Babiker R."/>
            <person name="Drula E."/>
            <person name="Ayuso-Fernandez I."/>
            <person name="Pacheco R."/>
            <person name="Padilla G."/>
            <person name="Ferreira P."/>
            <person name="Barriuso J."/>
            <person name="Kellner H."/>
            <person name="Castanera R."/>
            <person name="Alfaro M."/>
            <person name="Ramirez L."/>
            <person name="Pisabarro A.G."/>
            <person name="Kuo A."/>
            <person name="Tritt A."/>
            <person name="Lipzen A."/>
            <person name="He G."/>
            <person name="Yan M."/>
            <person name="Ng V."/>
            <person name="Cullen D."/>
            <person name="Martin F."/>
            <person name="Rosso M.-N."/>
            <person name="Henrissat B."/>
            <person name="Hibbett D."/>
            <person name="Martinez A.T."/>
            <person name="Grigoriev I.V."/>
        </authorList>
    </citation>
    <scope>NUCLEOTIDE SEQUENCE</scope>
    <source>
        <strain evidence="1">ATCC 90797</strain>
    </source>
</reference>
<name>A0A9P6A0T7_PLEER</name>
<dbReference type="SUPFAM" id="SSF117281">
    <property type="entry name" value="Kelch motif"/>
    <property type="match status" value="1"/>
</dbReference>
<sequence length="357" mass="39174">MSSPKLHIVAKKSLGGEIPPNSGACALAVDQDREMIYIYGGFQLPAMDVPLGDLWELDVKKGLWTRLTPLLSCPGNPNSSLPVLEGPSMVSIRINSTTSPLIISGGIRGSTDFLWVDPVKREYVKLDIGGGTPRSRQFADTVYSNGYLYIFGGISVWPRGGVHEPRQSFCVAKILDDTGKRWEWVRRDAPIPNKVPALGYSLSAHLVCNESKILLFPGLTSESLDMLDLSSSRKNFVLFDLCEWSFSTQSNPQGSPPVKVSNYSASSITTRTLPSDQYLIMATFEVKSVSCTDTRFYKYTLPPSGPRFDLIHIPDDCDLCILQLVSVNNTLLVLGMKDAPSSSALAVVDFCLEVKIE</sequence>
<dbReference type="OrthoDB" id="10311003at2759"/>
<evidence type="ECO:0000313" key="1">
    <source>
        <dbReference type="EMBL" id="KAF9495211.1"/>
    </source>
</evidence>